<gene>
    <name evidence="1" type="ORF">V8V93_05705</name>
</gene>
<dbReference type="InterPro" id="IPR046480">
    <property type="entry name" value="DUF6573"/>
</dbReference>
<dbReference type="Pfam" id="PF20213">
    <property type="entry name" value="DUF6573"/>
    <property type="match status" value="1"/>
</dbReference>
<reference evidence="1 2" key="1">
    <citation type="submission" date="2024-03" db="EMBL/GenBank/DDBJ databases">
        <title>Phenotype and Genome Characterization of a Sulfate-Reducing Bacterium Pseudodesulfovibrio sp. strain 5S69, isolated from Petroleum Reservoir in Tatarstan (Russia).</title>
        <authorList>
            <person name="Bidzhieva S.K."/>
            <person name="Kadnikov V."/>
            <person name="Tourova T.P."/>
            <person name="Samigullina S.R."/>
            <person name="Sokolova D.S."/>
            <person name="Poltaraus A.B."/>
            <person name="Avtukh A.N."/>
            <person name="Tereshina V.M."/>
            <person name="Mardanov A.V."/>
            <person name="Nazina T.N."/>
        </authorList>
    </citation>
    <scope>NUCLEOTIDE SEQUENCE [LARGE SCALE GENOMIC DNA]</scope>
    <source>
        <strain evidence="1 2">5S69</strain>
    </source>
</reference>
<name>A0ABZ2IYE7_9BACT</name>
<organism evidence="1 2">
    <name type="scientific">Pseudodesulfovibrio methanolicus</name>
    <dbReference type="NCBI Taxonomy" id="3126690"/>
    <lineage>
        <taxon>Bacteria</taxon>
        <taxon>Pseudomonadati</taxon>
        <taxon>Thermodesulfobacteriota</taxon>
        <taxon>Desulfovibrionia</taxon>
        <taxon>Desulfovibrionales</taxon>
        <taxon>Desulfovibrionaceae</taxon>
    </lineage>
</organism>
<accession>A0ABZ2IYE7</accession>
<evidence type="ECO:0000313" key="2">
    <source>
        <dbReference type="Proteomes" id="UP001385389"/>
    </source>
</evidence>
<proteinExistence type="predicted"/>
<dbReference type="Proteomes" id="UP001385389">
    <property type="component" value="Chromosome"/>
</dbReference>
<evidence type="ECO:0000313" key="1">
    <source>
        <dbReference type="EMBL" id="WWX23696.1"/>
    </source>
</evidence>
<dbReference type="EMBL" id="CP146609">
    <property type="protein sequence ID" value="WWX23696.1"/>
    <property type="molecule type" value="Genomic_DNA"/>
</dbReference>
<sequence>MSFEGLELIYSYSRKQAIEDGVLIDVTDQANETGFKVPVAISDHLYNGYIVPPDGLDGEGQSISGRLRDVLLMTFYAAKVRWDGERVYFEVLFLMGEGPRFEKVQCVAIVGPGDEGEPVMTICLPEDE</sequence>
<dbReference type="RefSeq" id="WP_338669393.1">
    <property type="nucleotide sequence ID" value="NZ_CP146609.1"/>
</dbReference>
<protein>
    <submittedName>
        <fullName evidence="1">DUF6573 family protein</fullName>
    </submittedName>
</protein>
<keyword evidence="2" id="KW-1185">Reference proteome</keyword>